<feature type="domain" description="Tyr recombinase" evidence="2">
    <location>
        <begin position="11"/>
        <end position="176"/>
    </location>
</feature>
<dbReference type="InterPro" id="IPR013762">
    <property type="entry name" value="Integrase-like_cat_sf"/>
</dbReference>
<evidence type="ECO:0000313" key="3">
    <source>
        <dbReference type="EMBL" id="GAH76584.1"/>
    </source>
</evidence>
<proteinExistence type="predicted"/>
<feature type="non-terminal residue" evidence="3">
    <location>
        <position position="201"/>
    </location>
</feature>
<reference evidence="3" key="1">
    <citation type="journal article" date="2014" name="Front. Microbiol.">
        <title>High frequency of phylogenetically diverse reductive dehalogenase-homologous genes in deep subseafloor sedimentary metagenomes.</title>
        <authorList>
            <person name="Kawai M."/>
            <person name="Futagami T."/>
            <person name="Toyoda A."/>
            <person name="Takaki Y."/>
            <person name="Nishi S."/>
            <person name="Hori S."/>
            <person name="Arai W."/>
            <person name="Tsubouchi T."/>
            <person name="Morono Y."/>
            <person name="Uchiyama I."/>
            <person name="Ito T."/>
            <person name="Fujiyama A."/>
            <person name="Inagaki F."/>
            <person name="Takami H."/>
        </authorList>
    </citation>
    <scope>NUCLEOTIDE SEQUENCE</scope>
    <source>
        <strain evidence="3">Expedition CK06-06</strain>
    </source>
</reference>
<accession>X1JE21</accession>
<dbReference type="AlphaFoldDB" id="X1JE21"/>
<protein>
    <recommendedName>
        <fullName evidence="2">Tyr recombinase domain-containing protein</fullName>
    </recommendedName>
</protein>
<dbReference type="EMBL" id="BARU01042855">
    <property type="protein sequence ID" value="GAH76584.1"/>
    <property type="molecule type" value="Genomic_DNA"/>
</dbReference>
<evidence type="ECO:0000256" key="1">
    <source>
        <dbReference type="ARBA" id="ARBA00023172"/>
    </source>
</evidence>
<feature type="non-terminal residue" evidence="3">
    <location>
        <position position="1"/>
    </location>
</feature>
<dbReference type="InterPro" id="IPR011010">
    <property type="entry name" value="DNA_brk_join_enz"/>
</dbReference>
<dbReference type="Gene3D" id="1.10.443.10">
    <property type="entry name" value="Intergrase catalytic core"/>
    <property type="match status" value="1"/>
</dbReference>
<dbReference type="InterPro" id="IPR002104">
    <property type="entry name" value="Integrase_catalytic"/>
</dbReference>
<evidence type="ECO:0000259" key="2">
    <source>
        <dbReference type="Pfam" id="PF00589"/>
    </source>
</evidence>
<name>X1JE21_9ZZZZ</name>
<organism evidence="3">
    <name type="scientific">marine sediment metagenome</name>
    <dbReference type="NCBI Taxonomy" id="412755"/>
    <lineage>
        <taxon>unclassified sequences</taxon>
        <taxon>metagenomes</taxon>
        <taxon>ecological metagenomes</taxon>
    </lineage>
</organism>
<comment type="caution">
    <text evidence="3">The sequence shown here is derived from an EMBL/GenBank/DDBJ whole genome shotgun (WGS) entry which is preliminary data.</text>
</comment>
<dbReference type="GO" id="GO:0015074">
    <property type="term" value="P:DNA integration"/>
    <property type="evidence" value="ECO:0007669"/>
    <property type="project" value="InterPro"/>
</dbReference>
<dbReference type="GO" id="GO:0003677">
    <property type="term" value="F:DNA binding"/>
    <property type="evidence" value="ECO:0007669"/>
    <property type="project" value="InterPro"/>
</dbReference>
<dbReference type="Pfam" id="PF00589">
    <property type="entry name" value="Phage_integrase"/>
    <property type="match status" value="1"/>
</dbReference>
<sequence>TGAETDHEPRILDRDEVQEIWKEAHKTLEETEEFMIHTGWDAALRTGELVTLKGHNFLQDGVLEVRVLKTKNARKRVTLNPETFELIKPLITSGNKPVFRRPVKEGYVRRYTSLEWSSLFGRWTEGFLDGGGIRWHDFARHTRLTHYAEDTRSFLAVLQLSGHQNPAVCRQYFERAKIEVPELKAIKGTGVGLVEINEREG</sequence>
<keyword evidence="1" id="KW-0233">DNA recombination</keyword>
<gene>
    <name evidence="3" type="ORF">S03H2_65757</name>
</gene>
<dbReference type="GO" id="GO:0006310">
    <property type="term" value="P:DNA recombination"/>
    <property type="evidence" value="ECO:0007669"/>
    <property type="project" value="UniProtKB-KW"/>
</dbReference>
<dbReference type="CDD" id="cd00397">
    <property type="entry name" value="DNA_BRE_C"/>
    <property type="match status" value="1"/>
</dbReference>
<dbReference type="SUPFAM" id="SSF56349">
    <property type="entry name" value="DNA breaking-rejoining enzymes"/>
    <property type="match status" value="1"/>
</dbReference>